<dbReference type="InterPro" id="IPR036188">
    <property type="entry name" value="FAD/NAD-bd_sf"/>
</dbReference>
<keyword evidence="2" id="KW-0285">Flavoprotein</keyword>
<dbReference type="PANTHER" id="PTHR48467:SF1">
    <property type="entry name" value="GLUTAMATE SYNTHASE 1 [NADH], CHLOROPLASTIC-LIKE"/>
    <property type="match status" value="1"/>
</dbReference>
<evidence type="ECO:0000256" key="2">
    <source>
        <dbReference type="ARBA" id="ARBA00022630"/>
    </source>
</evidence>
<dbReference type="SUPFAM" id="SSF51905">
    <property type="entry name" value="FAD/NAD(P)-binding domain"/>
    <property type="match status" value="1"/>
</dbReference>
<keyword evidence="3" id="KW-0274">FAD</keyword>
<dbReference type="Gene3D" id="3.50.50.60">
    <property type="entry name" value="FAD/NAD(P)-binding domain"/>
    <property type="match status" value="1"/>
</dbReference>
<evidence type="ECO:0000313" key="7">
    <source>
        <dbReference type="Proteomes" id="UP001237642"/>
    </source>
</evidence>
<evidence type="ECO:0000313" key="6">
    <source>
        <dbReference type="EMBL" id="KAK1353214.1"/>
    </source>
</evidence>
<comment type="caution">
    <text evidence="6">The sequence shown here is derived from an EMBL/GenBank/DDBJ whole genome shotgun (WGS) entry which is preliminary data.</text>
</comment>
<dbReference type="GO" id="GO:0016491">
    <property type="term" value="F:oxidoreductase activity"/>
    <property type="evidence" value="ECO:0007669"/>
    <property type="project" value="UniProtKB-KW"/>
</dbReference>
<dbReference type="PANTHER" id="PTHR48467">
    <property type="entry name" value="GLUTAMATE SYNTHASE 1 [NADH], CHLOROPLASTIC-LIKE"/>
    <property type="match status" value="1"/>
</dbReference>
<reference evidence="6" key="2">
    <citation type="submission" date="2023-05" db="EMBL/GenBank/DDBJ databases">
        <authorList>
            <person name="Schelkunov M.I."/>
        </authorList>
    </citation>
    <scope>NUCLEOTIDE SEQUENCE</scope>
    <source>
        <strain evidence="6">Hsosn_3</strain>
        <tissue evidence="6">Leaf</tissue>
    </source>
</reference>
<keyword evidence="5" id="KW-0560">Oxidoreductase</keyword>
<organism evidence="6 7">
    <name type="scientific">Heracleum sosnowskyi</name>
    <dbReference type="NCBI Taxonomy" id="360622"/>
    <lineage>
        <taxon>Eukaryota</taxon>
        <taxon>Viridiplantae</taxon>
        <taxon>Streptophyta</taxon>
        <taxon>Embryophyta</taxon>
        <taxon>Tracheophyta</taxon>
        <taxon>Spermatophyta</taxon>
        <taxon>Magnoliopsida</taxon>
        <taxon>eudicotyledons</taxon>
        <taxon>Gunneridae</taxon>
        <taxon>Pentapetalae</taxon>
        <taxon>asterids</taxon>
        <taxon>campanulids</taxon>
        <taxon>Apiales</taxon>
        <taxon>Apiaceae</taxon>
        <taxon>Apioideae</taxon>
        <taxon>apioid superclade</taxon>
        <taxon>Tordylieae</taxon>
        <taxon>Tordyliinae</taxon>
        <taxon>Heracleum</taxon>
    </lineage>
</organism>
<keyword evidence="4" id="KW-0521">NADP</keyword>
<evidence type="ECO:0000256" key="5">
    <source>
        <dbReference type="ARBA" id="ARBA00023002"/>
    </source>
</evidence>
<name>A0AAD8GRI8_9APIA</name>
<sequence>MCRTTKNAFEPIDFSLLITREVQVRELISKLSEEKNSAIQQNKRLHQELHVYCSHNFSEAKIGLAAGVTAFLCLYTCIIGFKPAKVNITSELPLGSGCVNLDLNNKGWFMFVDSELELELLKRESSRSSDGISLMYVILIGSLSKIDLENMVRSGNVTFDVARLLLRPTMELATTDIASSVLAALNESSIRKVYLVGRRGPVQAACTAKELPEILGIKDLYIHIRNVDLLTTSSSSSDEGQSIYSHFSRFGICKFGPSCKYDNSVTNDILASSNGYDQGRPFQSNCFGDEYGEWEVEQMRSVW</sequence>
<evidence type="ECO:0000256" key="1">
    <source>
        <dbReference type="ARBA" id="ARBA00001974"/>
    </source>
</evidence>
<comment type="cofactor">
    <cofactor evidence="1">
        <name>FAD</name>
        <dbReference type="ChEBI" id="CHEBI:57692"/>
    </cofactor>
</comment>
<evidence type="ECO:0000256" key="4">
    <source>
        <dbReference type="ARBA" id="ARBA00022857"/>
    </source>
</evidence>
<dbReference type="InterPro" id="IPR055275">
    <property type="entry name" value="Ferredox_Rdtase"/>
</dbReference>
<evidence type="ECO:0000256" key="3">
    <source>
        <dbReference type="ARBA" id="ARBA00022827"/>
    </source>
</evidence>
<dbReference type="EMBL" id="JAUIZM010000013">
    <property type="protein sequence ID" value="KAK1353214.1"/>
    <property type="molecule type" value="Genomic_DNA"/>
</dbReference>
<gene>
    <name evidence="6" type="ORF">POM88_052349</name>
</gene>
<proteinExistence type="predicted"/>
<accession>A0AAD8GRI8</accession>
<reference evidence="6" key="1">
    <citation type="submission" date="2023-02" db="EMBL/GenBank/DDBJ databases">
        <title>Genome of toxic invasive species Heracleum sosnowskyi carries increased number of genes despite the absence of recent whole-genome duplications.</title>
        <authorList>
            <person name="Schelkunov M."/>
            <person name="Shtratnikova V."/>
            <person name="Makarenko M."/>
            <person name="Klepikova A."/>
            <person name="Omelchenko D."/>
            <person name="Novikova G."/>
            <person name="Obukhova E."/>
            <person name="Bogdanov V."/>
            <person name="Penin A."/>
            <person name="Logacheva M."/>
        </authorList>
    </citation>
    <scope>NUCLEOTIDE SEQUENCE</scope>
    <source>
        <strain evidence="6">Hsosn_3</strain>
        <tissue evidence="6">Leaf</tissue>
    </source>
</reference>
<keyword evidence="7" id="KW-1185">Reference proteome</keyword>
<dbReference type="Proteomes" id="UP001237642">
    <property type="component" value="Unassembled WGS sequence"/>
</dbReference>
<protein>
    <submittedName>
        <fullName evidence="6">Uncharacterized protein</fullName>
    </submittedName>
</protein>
<dbReference type="AlphaFoldDB" id="A0AAD8GRI8"/>